<dbReference type="InterPro" id="IPR001466">
    <property type="entry name" value="Beta-lactam-related"/>
</dbReference>
<sequence length="373" mass="41567">MKISILKVLMICLLGGVANAQHKFDKPVNQSAIILDTALKNLKTPAISVAVGINNKIVWAKAIGYQDLEKQVPANTDTKFRVGSSSKSITSVGFGKLLETGKINLDSGIRYYLPYFDAKKPRITIRQLASHSSGIRNYKDNEFNSEKEYLSIEESMKVFMYDTLLFNPGDKFAYATYNYTVLSAAMEQVAKMSFLDYMQKAILTPLKMRNTTADYKSRNISDKAQFYNYDAKTGKYKMAPDVNISNKWAGGGYLSTPSDLVLLGNALLNNTLLKLRTTEILWTPQRLNSGKINGINYAIGWKVDTVKLFNGARSVRQIHHGGSASGATAMLVLLPEYNMTISMLANRDFASADLFKYVNQIAEAFISEKENDN</sequence>
<dbReference type="EC" id="3.-.-.-" evidence="3"/>
<dbReference type="PANTHER" id="PTHR46520">
    <property type="entry name" value="SERINE BETA-LACTAMASE-LIKE PROTEIN LACTB, MITOCHONDRIAL"/>
    <property type="match status" value="1"/>
</dbReference>
<reference evidence="4" key="1">
    <citation type="journal article" date="2019" name="Int. J. Syst. Evol. Microbiol.">
        <title>The Global Catalogue of Microorganisms (GCM) 10K type strain sequencing project: providing services to taxonomists for standard genome sequencing and annotation.</title>
        <authorList>
            <consortium name="The Broad Institute Genomics Platform"/>
            <consortium name="The Broad Institute Genome Sequencing Center for Infectious Disease"/>
            <person name="Wu L."/>
            <person name="Ma J."/>
        </authorList>
    </citation>
    <scope>NUCLEOTIDE SEQUENCE [LARGE SCALE GENOMIC DNA]</scope>
    <source>
        <strain evidence="4">CCUG 63418</strain>
    </source>
</reference>
<dbReference type="RefSeq" id="WP_377101247.1">
    <property type="nucleotide sequence ID" value="NZ_JBHTHU010000019.1"/>
</dbReference>
<evidence type="ECO:0000313" key="3">
    <source>
        <dbReference type="EMBL" id="MFD0751255.1"/>
    </source>
</evidence>
<dbReference type="Pfam" id="PF00144">
    <property type="entry name" value="Beta-lactamase"/>
    <property type="match status" value="1"/>
</dbReference>
<dbReference type="InterPro" id="IPR012338">
    <property type="entry name" value="Beta-lactam/transpept-like"/>
</dbReference>
<dbReference type="SUPFAM" id="SSF56601">
    <property type="entry name" value="beta-lactamase/transpeptidase-like"/>
    <property type="match status" value="1"/>
</dbReference>
<proteinExistence type="predicted"/>
<accession>A0ABW2Z072</accession>
<name>A0ABW2Z072_9SPHI</name>
<comment type="caution">
    <text evidence="3">The sequence shown here is derived from an EMBL/GenBank/DDBJ whole genome shotgun (WGS) entry which is preliminary data.</text>
</comment>
<dbReference type="PANTHER" id="PTHR46520:SF1">
    <property type="entry name" value="SERINE BETA-LACTAMASE-LIKE PROTEIN LACTB, MITOCHONDRIAL"/>
    <property type="match status" value="1"/>
</dbReference>
<organism evidence="3 4">
    <name type="scientific">Mucilaginibacter calamicampi</name>
    <dbReference type="NCBI Taxonomy" id="1302352"/>
    <lineage>
        <taxon>Bacteria</taxon>
        <taxon>Pseudomonadati</taxon>
        <taxon>Bacteroidota</taxon>
        <taxon>Sphingobacteriia</taxon>
        <taxon>Sphingobacteriales</taxon>
        <taxon>Sphingobacteriaceae</taxon>
        <taxon>Mucilaginibacter</taxon>
    </lineage>
</organism>
<dbReference type="Gene3D" id="3.40.710.10">
    <property type="entry name" value="DD-peptidase/beta-lactamase superfamily"/>
    <property type="match status" value="1"/>
</dbReference>
<dbReference type="GO" id="GO:0016787">
    <property type="term" value="F:hydrolase activity"/>
    <property type="evidence" value="ECO:0007669"/>
    <property type="project" value="UniProtKB-KW"/>
</dbReference>
<keyword evidence="3" id="KW-0378">Hydrolase</keyword>
<dbReference type="Proteomes" id="UP001596958">
    <property type="component" value="Unassembled WGS sequence"/>
</dbReference>
<evidence type="ECO:0000256" key="1">
    <source>
        <dbReference type="SAM" id="SignalP"/>
    </source>
</evidence>
<keyword evidence="4" id="KW-1185">Reference proteome</keyword>
<evidence type="ECO:0000313" key="4">
    <source>
        <dbReference type="Proteomes" id="UP001596958"/>
    </source>
</evidence>
<gene>
    <name evidence="3" type="ORF">ACFQZS_13975</name>
</gene>
<dbReference type="EMBL" id="JBHTHU010000019">
    <property type="protein sequence ID" value="MFD0751255.1"/>
    <property type="molecule type" value="Genomic_DNA"/>
</dbReference>
<feature type="domain" description="Beta-lactamase-related" evidence="2">
    <location>
        <begin position="39"/>
        <end position="350"/>
    </location>
</feature>
<feature type="chain" id="PRO_5045732602" evidence="1">
    <location>
        <begin position="21"/>
        <end position="373"/>
    </location>
</feature>
<keyword evidence="1" id="KW-0732">Signal</keyword>
<dbReference type="InterPro" id="IPR052794">
    <property type="entry name" value="Mito_Ser_Protease_LACTB"/>
</dbReference>
<feature type="signal peptide" evidence="1">
    <location>
        <begin position="1"/>
        <end position="20"/>
    </location>
</feature>
<evidence type="ECO:0000259" key="2">
    <source>
        <dbReference type="Pfam" id="PF00144"/>
    </source>
</evidence>
<protein>
    <submittedName>
        <fullName evidence="3">Serine hydrolase domain-containing protein</fullName>
        <ecNumber evidence="3">3.-.-.-</ecNumber>
    </submittedName>
</protein>